<gene>
    <name evidence="2" type="ORF">Esi_0154_0042</name>
</gene>
<feature type="compositionally biased region" description="Acidic residues" evidence="1">
    <location>
        <begin position="302"/>
        <end position="314"/>
    </location>
</feature>
<sequence>MSSPVPPETGGAYIYDASTFLKGLRSISLRNLSFRSGPAAAAVGSGIGSGRANGERDSASVTSASLRSLRAVLTMNDASASPGGASASKAADGVYGHHDPPAVAAATPTGGGGTRAVDGATRGAGGFCGRGKALLTTGVSQPTVNPTWPVSEASWLHADAQAEDLDGTRLLLLRVFAVDPDSASARDPSHPRQSPAPPPAQASGHSGVDAAARAGDGTATLGPVVWECTIDVKGLTALPVGSRLSHLWALPADCLLVEMSNGGLYAADWVVQALSSNSALPEAVAGGRARGGGGGGDAWRDDSDEEDDEDQEPLDEVLRRVLVLEAEAERGRVELAAQLEKAAPGDRKVCAAAESACAMDTLRLELTIQQELLEAEEASFLREKRYLEAETLAVEELLTGIAEAEA</sequence>
<name>D7FL65_ECTSI</name>
<feature type="compositionally biased region" description="Low complexity" evidence="1">
    <location>
        <begin position="201"/>
        <end position="214"/>
    </location>
</feature>
<proteinExistence type="predicted"/>
<feature type="compositionally biased region" description="Gly residues" evidence="1">
    <location>
        <begin position="288"/>
        <end position="297"/>
    </location>
</feature>
<evidence type="ECO:0000313" key="2">
    <source>
        <dbReference type="EMBL" id="CBJ29601.1"/>
    </source>
</evidence>
<protein>
    <submittedName>
        <fullName evidence="2">Uncharacterized protein</fullName>
    </submittedName>
</protein>
<keyword evidence="3" id="KW-1185">Reference proteome</keyword>
<dbReference type="EMBL" id="FN649758">
    <property type="protein sequence ID" value="CBJ29601.1"/>
    <property type="molecule type" value="Genomic_DNA"/>
</dbReference>
<feature type="region of interest" description="Disordered" evidence="1">
    <location>
        <begin position="284"/>
        <end position="314"/>
    </location>
</feature>
<evidence type="ECO:0000313" key="3">
    <source>
        <dbReference type="Proteomes" id="UP000002630"/>
    </source>
</evidence>
<dbReference type="AlphaFoldDB" id="D7FL65"/>
<dbReference type="Proteomes" id="UP000002630">
    <property type="component" value="Linkage Group LG33"/>
</dbReference>
<evidence type="ECO:0000256" key="1">
    <source>
        <dbReference type="SAM" id="MobiDB-lite"/>
    </source>
</evidence>
<reference evidence="2 3" key="1">
    <citation type="journal article" date="2010" name="Nature">
        <title>The Ectocarpus genome and the independent evolution of multicellularity in brown algae.</title>
        <authorList>
            <person name="Cock J.M."/>
            <person name="Sterck L."/>
            <person name="Rouze P."/>
            <person name="Scornet D."/>
            <person name="Allen A.E."/>
            <person name="Amoutzias G."/>
            <person name="Anthouard V."/>
            <person name="Artiguenave F."/>
            <person name="Aury J.M."/>
            <person name="Badger J.H."/>
            <person name="Beszteri B."/>
            <person name="Billiau K."/>
            <person name="Bonnet E."/>
            <person name="Bothwell J.H."/>
            <person name="Bowler C."/>
            <person name="Boyen C."/>
            <person name="Brownlee C."/>
            <person name="Carrano C.J."/>
            <person name="Charrier B."/>
            <person name="Cho G.Y."/>
            <person name="Coelho S.M."/>
            <person name="Collen J."/>
            <person name="Corre E."/>
            <person name="Da Silva C."/>
            <person name="Delage L."/>
            <person name="Delaroque N."/>
            <person name="Dittami S.M."/>
            <person name="Doulbeau S."/>
            <person name="Elias M."/>
            <person name="Farnham G."/>
            <person name="Gachon C.M."/>
            <person name="Gschloessl B."/>
            <person name="Heesch S."/>
            <person name="Jabbari K."/>
            <person name="Jubin C."/>
            <person name="Kawai H."/>
            <person name="Kimura K."/>
            <person name="Kloareg B."/>
            <person name="Kupper F.C."/>
            <person name="Lang D."/>
            <person name="Le Bail A."/>
            <person name="Leblanc C."/>
            <person name="Lerouge P."/>
            <person name="Lohr M."/>
            <person name="Lopez P.J."/>
            <person name="Martens C."/>
            <person name="Maumus F."/>
            <person name="Michel G."/>
            <person name="Miranda-Saavedra D."/>
            <person name="Morales J."/>
            <person name="Moreau H."/>
            <person name="Motomura T."/>
            <person name="Nagasato C."/>
            <person name="Napoli C.A."/>
            <person name="Nelson D.R."/>
            <person name="Nyvall-Collen P."/>
            <person name="Peters A.F."/>
            <person name="Pommier C."/>
            <person name="Potin P."/>
            <person name="Poulain J."/>
            <person name="Quesneville H."/>
            <person name="Read B."/>
            <person name="Rensing S.A."/>
            <person name="Ritter A."/>
            <person name="Rousvoal S."/>
            <person name="Samanta M."/>
            <person name="Samson G."/>
            <person name="Schroeder D.C."/>
            <person name="Segurens B."/>
            <person name="Strittmatter M."/>
            <person name="Tonon T."/>
            <person name="Tregear J.W."/>
            <person name="Valentin K."/>
            <person name="von Dassow P."/>
            <person name="Yamagishi T."/>
            <person name="Van de Peer Y."/>
            <person name="Wincker P."/>
        </authorList>
    </citation>
    <scope>NUCLEOTIDE SEQUENCE [LARGE SCALE GENOMIC DNA]</scope>
    <source>
        <strain evidence="3">Ec32 / CCAP1310/4</strain>
    </source>
</reference>
<accession>D7FL65</accession>
<organism evidence="2 3">
    <name type="scientific">Ectocarpus siliculosus</name>
    <name type="common">Brown alga</name>
    <name type="synonym">Conferva siliculosa</name>
    <dbReference type="NCBI Taxonomy" id="2880"/>
    <lineage>
        <taxon>Eukaryota</taxon>
        <taxon>Sar</taxon>
        <taxon>Stramenopiles</taxon>
        <taxon>Ochrophyta</taxon>
        <taxon>PX clade</taxon>
        <taxon>Phaeophyceae</taxon>
        <taxon>Ectocarpales</taxon>
        <taxon>Ectocarpaceae</taxon>
        <taxon>Ectocarpus</taxon>
    </lineage>
</organism>
<dbReference type="InParanoid" id="D7FL65"/>
<feature type="region of interest" description="Disordered" evidence="1">
    <location>
        <begin position="182"/>
        <end position="214"/>
    </location>
</feature>
<dbReference type="EMBL" id="FN648095">
    <property type="protein sequence ID" value="CBJ29601.1"/>
    <property type="molecule type" value="Genomic_DNA"/>
</dbReference>